<evidence type="ECO:0000256" key="1">
    <source>
        <dbReference type="ARBA" id="ARBA00009589"/>
    </source>
</evidence>
<dbReference type="SUPFAM" id="SSF56784">
    <property type="entry name" value="HAD-like"/>
    <property type="match status" value="1"/>
</dbReference>
<protein>
    <recommendedName>
        <fullName evidence="3">Nucleotidase</fullName>
        <ecNumber evidence="3">3.1.3.-</ecNumber>
    </recommendedName>
</protein>
<evidence type="ECO:0000256" key="4">
    <source>
        <dbReference type="PIRSR" id="PIRSR610708-1"/>
    </source>
</evidence>
<gene>
    <name evidence="5" type="ORF">Ctaglu_31220</name>
</gene>
<comment type="caution">
    <text evidence="5">The sequence shown here is derived from an EMBL/GenBank/DDBJ whole genome shotgun (WGS) entry which is preliminary data.</text>
</comment>
<evidence type="ECO:0000256" key="2">
    <source>
        <dbReference type="ARBA" id="ARBA00022801"/>
    </source>
</evidence>
<accession>A0A401UPN5</accession>
<dbReference type="InterPro" id="IPR010708">
    <property type="entry name" value="5'(3')-deoxyribonucleotidase"/>
</dbReference>
<evidence type="ECO:0000313" key="5">
    <source>
        <dbReference type="EMBL" id="GCD11499.1"/>
    </source>
</evidence>
<dbReference type="PIRSF" id="PIRSF021362">
    <property type="entry name" value="UCP021362_HAD"/>
    <property type="match status" value="1"/>
</dbReference>
<dbReference type="EMBL" id="BHYK01000019">
    <property type="protein sequence ID" value="GCD11499.1"/>
    <property type="molecule type" value="Genomic_DNA"/>
</dbReference>
<reference evidence="5 6" key="1">
    <citation type="submission" date="2018-11" db="EMBL/GenBank/DDBJ databases">
        <title>Genome sequencing and assembly of Clostridium tagluense strain A121.</title>
        <authorList>
            <person name="Murakami T."/>
            <person name="Segawa T."/>
            <person name="Shcherbakova V.A."/>
            <person name="Mori H."/>
            <person name="Yoshimura Y."/>
        </authorList>
    </citation>
    <scope>NUCLEOTIDE SEQUENCE [LARGE SCALE GENOMIC DNA]</scope>
    <source>
        <strain evidence="5 6">A121</strain>
    </source>
</reference>
<keyword evidence="2 3" id="KW-0378">Hydrolase</keyword>
<dbReference type="PANTHER" id="PTHR35134">
    <property type="entry name" value="NUCLEOTIDASE YQFW-RELATED"/>
    <property type="match status" value="1"/>
</dbReference>
<evidence type="ECO:0000313" key="6">
    <source>
        <dbReference type="Proteomes" id="UP000287872"/>
    </source>
</evidence>
<dbReference type="InterPro" id="IPR036412">
    <property type="entry name" value="HAD-like_sf"/>
</dbReference>
<dbReference type="EC" id="3.1.3.-" evidence="3"/>
<keyword evidence="6" id="KW-1185">Reference proteome</keyword>
<sequence>MKNFNICIDIDGTITDAYYWLNITNKYFNKNITEKQITKYYIHEVMGIKQSEYEEFYEKNKIQIHSEQKLREDVQIVIKKLSLMHNIFFVTAREKSLTMLTHSYLRKNEIPYDDLFVLGSHYKVDKARELECNVFIEDNYDNAVQLSKAGVKVLLLDTNYNRKPLNENIIRVFSWKEIYSIIDKLILQCKAM</sequence>
<proteinExistence type="inferred from homology"/>
<dbReference type="PANTHER" id="PTHR35134:SF2">
    <property type="entry name" value="NUCLEOTIDASE YQFW-RELATED"/>
    <property type="match status" value="1"/>
</dbReference>
<dbReference type="GO" id="GO:0008253">
    <property type="term" value="F:5'-nucleotidase activity"/>
    <property type="evidence" value="ECO:0007669"/>
    <property type="project" value="InterPro"/>
</dbReference>
<dbReference type="Proteomes" id="UP000287872">
    <property type="component" value="Unassembled WGS sequence"/>
</dbReference>
<dbReference type="GO" id="GO:0009264">
    <property type="term" value="P:deoxyribonucleotide catabolic process"/>
    <property type="evidence" value="ECO:0007669"/>
    <property type="project" value="InterPro"/>
</dbReference>
<dbReference type="AlphaFoldDB" id="A0A401UPN5"/>
<dbReference type="InterPro" id="IPR023214">
    <property type="entry name" value="HAD_sf"/>
</dbReference>
<organism evidence="5 6">
    <name type="scientific">Clostridium tagluense</name>
    <dbReference type="NCBI Taxonomy" id="360422"/>
    <lineage>
        <taxon>Bacteria</taxon>
        <taxon>Bacillati</taxon>
        <taxon>Bacillota</taxon>
        <taxon>Clostridia</taxon>
        <taxon>Eubacteriales</taxon>
        <taxon>Clostridiaceae</taxon>
        <taxon>Clostridium</taxon>
    </lineage>
</organism>
<name>A0A401UPN5_9CLOT</name>
<dbReference type="RefSeq" id="WP_125003377.1">
    <property type="nucleotide sequence ID" value="NZ_BHYK01000019.1"/>
</dbReference>
<feature type="active site" description="Nucleophile" evidence="4">
    <location>
        <position position="9"/>
    </location>
</feature>
<dbReference type="Gene3D" id="3.40.50.1000">
    <property type="entry name" value="HAD superfamily/HAD-like"/>
    <property type="match status" value="1"/>
</dbReference>
<dbReference type="OrthoDB" id="2471595at2"/>
<dbReference type="InterPro" id="IPR052419">
    <property type="entry name" value="5_3-deoxyribonucleotidase-like"/>
</dbReference>
<feature type="active site" description="Proton donor" evidence="4">
    <location>
        <position position="11"/>
    </location>
</feature>
<comment type="similarity">
    <text evidence="1 3">Belongs to the 5'(3')-deoxyribonucleotidase family.</text>
</comment>
<dbReference type="Pfam" id="PF06941">
    <property type="entry name" value="NT5C"/>
    <property type="match status" value="1"/>
</dbReference>
<dbReference type="InterPro" id="IPR009206">
    <property type="entry name" value="Nucleotidase_putative"/>
</dbReference>
<evidence type="ECO:0000256" key="3">
    <source>
        <dbReference type="PIRNR" id="PIRNR021362"/>
    </source>
</evidence>